<dbReference type="EMBL" id="JAFJYH010000457">
    <property type="protein sequence ID" value="KAG4411591.1"/>
    <property type="molecule type" value="Genomic_DNA"/>
</dbReference>
<name>A0A8H7T3J4_9HELO</name>
<dbReference type="InterPro" id="IPR010730">
    <property type="entry name" value="HET"/>
</dbReference>
<dbReference type="PANTHER" id="PTHR24148">
    <property type="entry name" value="ANKYRIN REPEAT DOMAIN-CONTAINING PROTEIN 39 HOMOLOG-RELATED"/>
    <property type="match status" value="1"/>
</dbReference>
<dbReference type="OrthoDB" id="2157530at2759"/>
<accession>A0A8H7T3J4</accession>
<gene>
    <name evidence="2" type="ORF">IFR04_015265</name>
</gene>
<feature type="domain" description="Heterokaryon incompatibility" evidence="1">
    <location>
        <begin position="48"/>
        <end position="116"/>
    </location>
</feature>
<dbReference type="AlphaFoldDB" id="A0A8H7T3J4"/>
<dbReference type="PANTHER" id="PTHR24148:SF64">
    <property type="entry name" value="HETEROKARYON INCOMPATIBILITY DOMAIN-CONTAINING PROTEIN"/>
    <property type="match status" value="1"/>
</dbReference>
<proteinExistence type="predicted"/>
<evidence type="ECO:0000313" key="3">
    <source>
        <dbReference type="Proteomes" id="UP000664132"/>
    </source>
</evidence>
<evidence type="ECO:0000313" key="2">
    <source>
        <dbReference type="EMBL" id="KAG4411591.1"/>
    </source>
</evidence>
<protein>
    <recommendedName>
        <fullName evidence="1">Heterokaryon incompatibility domain-containing protein</fullName>
    </recommendedName>
</protein>
<organism evidence="2 3">
    <name type="scientific">Cadophora malorum</name>
    <dbReference type="NCBI Taxonomy" id="108018"/>
    <lineage>
        <taxon>Eukaryota</taxon>
        <taxon>Fungi</taxon>
        <taxon>Dikarya</taxon>
        <taxon>Ascomycota</taxon>
        <taxon>Pezizomycotina</taxon>
        <taxon>Leotiomycetes</taxon>
        <taxon>Helotiales</taxon>
        <taxon>Ploettnerulaceae</taxon>
        <taxon>Cadophora</taxon>
    </lineage>
</organism>
<sequence>MPGDFSYSALKNPGSDLRLLQIASGQQHDDLTCTITVHSKHSLQRTNYNALSYTWGDVAVKVPISLNGNMFFVTPNLEGGLRNLRCLTPAERGKQLPLWVDAICINQNDIEERDDQ</sequence>
<comment type="caution">
    <text evidence="2">The sequence shown here is derived from an EMBL/GenBank/DDBJ whole genome shotgun (WGS) entry which is preliminary data.</text>
</comment>
<dbReference type="Proteomes" id="UP000664132">
    <property type="component" value="Unassembled WGS sequence"/>
</dbReference>
<keyword evidence="3" id="KW-1185">Reference proteome</keyword>
<dbReference type="Pfam" id="PF06985">
    <property type="entry name" value="HET"/>
    <property type="match status" value="1"/>
</dbReference>
<evidence type="ECO:0000259" key="1">
    <source>
        <dbReference type="Pfam" id="PF06985"/>
    </source>
</evidence>
<dbReference type="InterPro" id="IPR052895">
    <property type="entry name" value="HetReg/Transcr_Mod"/>
</dbReference>
<reference evidence="2" key="1">
    <citation type="submission" date="2021-02" db="EMBL/GenBank/DDBJ databases">
        <title>Genome sequence Cadophora malorum strain M34.</title>
        <authorList>
            <person name="Stefanovic E."/>
            <person name="Vu D."/>
            <person name="Scully C."/>
            <person name="Dijksterhuis J."/>
            <person name="Roader J."/>
            <person name="Houbraken J."/>
        </authorList>
    </citation>
    <scope>NUCLEOTIDE SEQUENCE</scope>
    <source>
        <strain evidence="2">M34</strain>
    </source>
</reference>